<accession>A0A1F2PCT9</accession>
<name>A0A1F2PCT9_9EURY</name>
<keyword evidence="2" id="KW-1185">Reference proteome</keyword>
<evidence type="ECO:0000313" key="1">
    <source>
        <dbReference type="EMBL" id="OFV68844.1"/>
    </source>
</evidence>
<reference evidence="1" key="1">
    <citation type="submission" date="2016-05" db="EMBL/GenBank/DDBJ databases">
        <title>Microbial consortia oxidize butane by reversing methanogenesis.</title>
        <authorList>
            <person name="Laso-Perez R."/>
            <person name="Richter M."/>
            <person name="Wegener G."/>
            <person name="Musat F."/>
        </authorList>
    </citation>
    <scope>NUCLEOTIDE SEQUENCE [LARGE SCALE GENOMIC DNA]</scope>
    <source>
        <strain evidence="1">BOX2</strain>
    </source>
</reference>
<sequence>MIQECIEEMKHKGGAEGAAEFIRCIKRHKEEVYWDEELGRLKVAAEVWQDGWEDLMREVTAKLGITDRNSYIAVKNKYNLTMY</sequence>
<evidence type="ECO:0000313" key="2">
    <source>
        <dbReference type="Proteomes" id="UP000186940"/>
    </source>
</evidence>
<comment type="caution">
    <text evidence="1">The sequence shown here is derived from an EMBL/GenBank/DDBJ whole genome shotgun (WGS) entry which is preliminary data.</text>
</comment>
<dbReference type="EMBL" id="LYOS01000001">
    <property type="protein sequence ID" value="OFV68844.1"/>
    <property type="molecule type" value="Genomic_DNA"/>
</dbReference>
<proteinExistence type="predicted"/>
<dbReference type="Proteomes" id="UP000186940">
    <property type="component" value="Unassembled WGS sequence"/>
</dbReference>
<dbReference type="AlphaFoldDB" id="A0A1F2PCT9"/>
<protein>
    <submittedName>
        <fullName evidence="1">Uncharacterized protein</fullName>
    </submittedName>
</protein>
<organism evidence="1 2">
    <name type="scientific">Candidatus Syntropharchaeum caldarium</name>
    <dbReference type="NCBI Taxonomy" id="1838285"/>
    <lineage>
        <taxon>Archaea</taxon>
        <taxon>Methanobacteriati</taxon>
        <taxon>Methanobacteriota</taxon>
        <taxon>Stenosarchaea group</taxon>
        <taxon>Methanomicrobia</taxon>
        <taxon>Methanosarcinales</taxon>
        <taxon>ANME-2 cluster</taxon>
        <taxon>Candidatus Syntropharchaeum</taxon>
    </lineage>
</organism>
<dbReference type="STRING" id="1838285.SCAL_000520"/>
<gene>
    <name evidence="1" type="ORF">SCAL_000520</name>
</gene>